<sequence length="392" mass="41018">MSRVSTFTLLVYTLFLAAQIHAANLPPPWNDPSPTLRPFLISDPIPTTYSTSTVSIECGNNACQSAWATAFTSSNPYIQPFCSSFTSPGRKNTLKFDKKGPATACTKRLGNAAIQSSLSSVCSCYAAPGIPTQAFITRCPTCPPIQTQTHTQTITTSIPIPTTILEPASTKIITTIIRVTPAILCPTSTSCTTTTTNVQTTTLVTAIYDYFTYITTTTYQAGRYPYTTTIYPSSTVSISTVTFSISYCNQTCETSRASVVTVTSTVTAGLPFGPSDLATSVGNEVCAPTFTPTFTTTLTLVIDPLSIEYTVTTTVTETETVGGNASRSSSASAVETATDVFVVPSITGTGTGTGSGQSEETATVSEVIIDDGGFTFRGGSGGARSTGTGSED</sequence>
<reference evidence="2 3" key="1">
    <citation type="journal article" date="2014" name="Genome Announc.">
        <title>Draft genome sequence of Sclerotinia borealis, a psychrophilic plant pathogenic fungus.</title>
        <authorList>
            <person name="Mardanov A.V."/>
            <person name="Beletsky A.V."/>
            <person name="Kadnikov V.V."/>
            <person name="Ignatov A.N."/>
            <person name="Ravin N.V."/>
        </authorList>
    </citation>
    <scope>NUCLEOTIDE SEQUENCE [LARGE SCALE GENOMIC DNA]</scope>
    <source>
        <strain evidence="3">F-4157</strain>
    </source>
</reference>
<proteinExistence type="predicted"/>
<dbReference type="EMBL" id="AYSA01000363">
    <property type="protein sequence ID" value="ESZ92780.1"/>
    <property type="molecule type" value="Genomic_DNA"/>
</dbReference>
<dbReference type="OrthoDB" id="3552725at2759"/>
<evidence type="ECO:0000313" key="3">
    <source>
        <dbReference type="Proteomes" id="UP000019487"/>
    </source>
</evidence>
<feature type="signal peptide" evidence="1">
    <location>
        <begin position="1"/>
        <end position="22"/>
    </location>
</feature>
<evidence type="ECO:0000256" key="1">
    <source>
        <dbReference type="SAM" id="SignalP"/>
    </source>
</evidence>
<dbReference type="HOGENOM" id="CLU_733601_0_0_1"/>
<gene>
    <name evidence="2" type="ORF">SBOR_6837</name>
</gene>
<dbReference type="Proteomes" id="UP000019487">
    <property type="component" value="Unassembled WGS sequence"/>
</dbReference>
<comment type="caution">
    <text evidence="2">The sequence shown here is derived from an EMBL/GenBank/DDBJ whole genome shotgun (WGS) entry which is preliminary data.</text>
</comment>
<dbReference type="AlphaFoldDB" id="W9CE06"/>
<evidence type="ECO:0000313" key="2">
    <source>
        <dbReference type="EMBL" id="ESZ92780.1"/>
    </source>
</evidence>
<name>W9CE06_SCLBF</name>
<keyword evidence="3" id="KW-1185">Reference proteome</keyword>
<accession>W9CE06</accession>
<protein>
    <submittedName>
        <fullName evidence="2">Uncharacterized protein</fullName>
    </submittedName>
</protein>
<feature type="chain" id="PRO_5004918437" evidence="1">
    <location>
        <begin position="23"/>
        <end position="392"/>
    </location>
</feature>
<organism evidence="2 3">
    <name type="scientific">Sclerotinia borealis (strain F-4128)</name>
    <dbReference type="NCBI Taxonomy" id="1432307"/>
    <lineage>
        <taxon>Eukaryota</taxon>
        <taxon>Fungi</taxon>
        <taxon>Dikarya</taxon>
        <taxon>Ascomycota</taxon>
        <taxon>Pezizomycotina</taxon>
        <taxon>Leotiomycetes</taxon>
        <taxon>Helotiales</taxon>
        <taxon>Sclerotiniaceae</taxon>
        <taxon>Sclerotinia</taxon>
    </lineage>
</organism>
<keyword evidence="1" id="KW-0732">Signal</keyword>